<feature type="transmembrane region" description="Helical" evidence="10">
    <location>
        <begin position="219"/>
        <end position="237"/>
    </location>
</feature>
<protein>
    <submittedName>
        <fullName evidence="12">Myo-inositol transporter Itr1</fullName>
    </submittedName>
</protein>
<dbReference type="STRING" id="402676.B6K704"/>
<keyword evidence="3 9" id="KW-0813">Transport</keyword>
<dbReference type="InterPro" id="IPR050814">
    <property type="entry name" value="Myo-inositol_Transporter"/>
</dbReference>
<evidence type="ECO:0000256" key="8">
    <source>
        <dbReference type="ARBA" id="ARBA00054319"/>
    </source>
</evidence>
<dbReference type="InterPro" id="IPR036259">
    <property type="entry name" value="MFS_trans_sf"/>
</dbReference>
<gene>
    <name evidence="13" type="primary">itr1</name>
    <name evidence="12" type="ORF">SJAG_04506</name>
</gene>
<dbReference type="PRINTS" id="PR00171">
    <property type="entry name" value="SUGRTRNSPORT"/>
</dbReference>
<feature type="transmembrane region" description="Helical" evidence="10">
    <location>
        <begin position="249"/>
        <end position="269"/>
    </location>
</feature>
<dbReference type="OMA" id="ETGWRWM"/>
<dbReference type="JaponicusDB" id="SJAG_04506">
    <property type="gene designation" value="itr1"/>
</dbReference>
<name>B6K704_SCHJY</name>
<evidence type="ECO:0000313" key="13">
    <source>
        <dbReference type="JaponicusDB" id="SJAG_04506"/>
    </source>
</evidence>
<feature type="transmembrane region" description="Helical" evidence="10">
    <location>
        <begin position="376"/>
        <end position="397"/>
    </location>
</feature>
<evidence type="ECO:0000256" key="3">
    <source>
        <dbReference type="ARBA" id="ARBA00022448"/>
    </source>
</evidence>
<evidence type="ECO:0000256" key="6">
    <source>
        <dbReference type="ARBA" id="ARBA00023136"/>
    </source>
</evidence>
<comment type="subcellular location">
    <subcellularLocation>
        <location evidence="1">Membrane</location>
        <topology evidence="1">Multi-pass membrane protein</topology>
    </subcellularLocation>
</comment>
<evidence type="ECO:0000256" key="5">
    <source>
        <dbReference type="ARBA" id="ARBA00022989"/>
    </source>
</evidence>
<reference evidence="12 14" key="1">
    <citation type="journal article" date="2011" name="Science">
        <title>Comparative functional genomics of the fission yeasts.</title>
        <authorList>
            <person name="Rhind N."/>
            <person name="Chen Z."/>
            <person name="Yassour M."/>
            <person name="Thompson D.A."/>
            <person name="Haas B.J."/>
            <person name="Habib N."/>
            <person name="Wapinski I."/>
            <person name="Roy S."/>
            <person name="Lin M.F."/>
            <person name="Heiman D.I."/>
            <person name="Young S.K."/>
            <person name="Furuya K."/>
            <person name="Guo Y."/>
            <person name="Pidoux A."/>
            <person name="Chen H.M."/>
            <person name="Robbertse B."/>
            <person name="Goldberg J.M."/>
            <person name="Aoki K."/>
            <person name="Bayne E.H."/>
            <person name="Berlin A.M."/>
            <person name="Desjardins C.A."/>
            <person name="Dobbs E."/>
            <person name="Dukaj L."/>
            <person name="Fan L."/>
            <person name="FitzGerald M.G."/>
            <person name="French C."/>
            <person name="Gujja S."/>
            <person name="Hansen K."/>
            <person name="Keifenheim D."/>
            <person name="Levin J.Z."/>
            <person name="Mosher R.A."/>
            <person name="Mueller C.A."/>
            <person name="Pfiffner J."/>
            <person name="Priest M."/>
            <person name="Russ C."/>
            <person name="Smialowska A."/>
            <person name="Swoboda P."/>
            <person name="Sykes S.M."/>
            <person name="Vaughn M."/>
            <person name="Vengrova S."/>
            <person name="Yoder R."/>
            <person name="Zeng Q."/>
            <person name="Allshire R."/>
            <person name="Baulcombe D."/>
            <person name="Birren B.W."/>
            <person name="Brown W."/>
            <person name="Ekwall K."/>
            <person name="Kellis M."/>
            <person name="Leatherwood J."/>
            <person name="Levin H."/>
            <person name="Margalit H."/>
            <person name="Martienssen R."/>
            <person name="Nieduszynski C.A."/>
            <person name="Spatafora J.W."/>
            <person name="Friedman N."/>
            <person name="Dalgaard J.Z."/>
            <person name="Baumann P."/>
            <person name="Niki H."/>
            <person name="Regev A."/>
            <person name="Nusbaum C."/>
        </authorList>
    </citation>
    <scope>NUCLEOTIDE SEQUENCE [LARGE SCALE GENOMIC DNA]</scope>
    <source>
        <strain evidence="14">yFS275 / FY16936</strain>
    </source>
</reference>
<keyword evidence="14" id="KW-1185">Reference proteome</keyword>
<proteinExistence type="inferred from homology"/>
<organism evidence="12 14">
    <name type="scientific">Schizosaccharomyces japonicus (strain yFS275 / FY16936)</name>
    <name type="common">Fission yeast</name>
    <dbReference type="NCBI Taxonomy" id="402676"/>
    <lineage>
        <taxon>Eukaryota</taxon>
        <taxon>Fungi</taxon>
        <taxon>Dikarya</taxon>
        <taxon>Ascomycota</taxon>
        <taxon>Taphrinomycotina</taxon>
        <taxon>Schizosaccharomycetes</taxon>
        <taxon>Schizosaccharomycetales</taxon>
        <taxon>Schizosaccharomycetaceae</taxon>
        <taxon>Schizosaccharomyces</taxon>
    </lineage>
</organism>
<feature type="transmembrane region" description="Helical" evidence="10">
    <location>
        <begin position="341"/>
        <end position="364"/>
    </location>
</feature>
<evidence type="ECO:0000256" key="10">
    <source>
        <dbReference type="SAM" id="Phobius"/>
    </source>
</evidence>
<dbReference type="Pfam" id="PF00083">
    <property type="entry name" value="Sugar_tr"/>
    <property type="match status" value="1"/>
</dbReference>
<dbReference type="PROSITE" id="PS50850">
    <property type="entry name" value="MFS"/>
    <property type="match status" value="1"/>
</dbReference>
<sequence length="580" mass="63708">MTAFSKSSLESQTALGSEVQSSLGVQNITAIPIEKKAAQETIVDVDPFNSAVSVHHPRRGRADSDASFSSLESRTGLNDSIEYQRVSKWIWVLALAAGISGLLFGYDTGVISGALVVINKDLGHTLSYGDKEFITSATSLGALMGGVIAGTLADFMGRRPVISVGAVIIIVGSIVQVTAHGLWHMIVGRFVIGWGVGLASLIVPLYLSELAPAKFRSRLVIVYVLMITLGQVIAYAIDAAFEYHKAGWRWMVGLAIVPAVIQIFVMLWLPESPRFLVKREHKERARKIISKIYPEAHPYEVENKIRLIQEGVRDPFTGTRFQRFVKSAKELFLRASNLRSLFIACALQGMQQLSGFNSLMYFSSTIFEIVGFHNPIATGLIIAGTNFIFTIIAFVVVDRLGRRLLLLITMWGMIIGLVVCAIAFHYLPQDSAGNYTAGSSNVWAIIILISMIVYVASYASGLGNLPWQQSELFPMSVRALGSGLATSTNWAGNLAIGATFLTLMNAITPTGTFALYSGICLLGWIIFVFCYPELTDYTIEEIAQLLSSGFNIRKSMAHHREIKRLHAEEEKERQENEVNN</sequence>
<evidence type="ECO:0000256" key="9">
    <source>
        <dbReference type="RuleBase" id="RU003346"/>
    </source>
</evidence>
<evidence type="ECO:0000256" key="7">
    <source>
        <dbReference type="ARBA" id="ARBA00049119"/>
    </source>
</evidence>
<evidence type="ECO:0000256" key="2">
    <source>
        <dbReference type="ARBA" id="ARBA00010992"/>
    </source>
</evidence>
<dbReference type="EMBL" id="KE651168">
    <property type="protein sequence ID" value="EEB09308.1"/>
    <property type="molecule type" value="Genomic_DNA"/>
</dbReference>
<dbReference type="NCBIfam" id="TIGR00879">
    <property type="entry name" value="SP"/>
    <property type="match status" value="1"/>
</dbReference>
<comment type="similarity">
    <text evidence="2 9">Belongs to the major facilitator superfamily. Sugar transporter (TC 2.A.1.1) family.</text>
</comment>
<evidence type="ECO:0000256" key="1">
    <source>
        <dbReference type="ARBA" id="ARBA00004141"/>
    </source>
</evidence>
<feature type="transmembrane region" description="Helical" evidence="10">
    <location>
        <begin position="404"/>
        <end position="427"/>
    </location>
</feature>
<comment type="catalytic activity">
    <reaction evidence="7">
        <text>myo-inositol(out) + H(+)(out) = myo-inositol(in) + H(+)(in)</text>
        <dbReference type="Rhea" id="RHEA:60364"/>
        <dbReference type="ChEBI" id="CHEBI:15378"/>
        <dbReference type="ChEBI" id="CHEBI:17268"/>
    </reaction>
</comment>
<dbReference type="InterPro" id="IPR020846">
    <property type="entry name" value="MFS_dom"/>
</dbReference>
<dbReference type="Proteomes" id="UP000001744">
    <property type="component" value="Unassembled WGS sequence"/>
</dbReference>
<dbReference type="AlphaFoldDB" id="B6K704"/>
<keyword evidence="4 10" id="KW-0812">Transmembrane</keyword>
<dbReference type="OrthoDB" id="6339427at2759"/>
<feature type="transmembrane region" description="Helical" evidence="10">
    <location>
        <begin position="488"/>
        <end position="507"/>
    </location>
</feature>
<feature type="transmembrane region" description="Helical" evidence="10">
    <location>
        <begin position="160"/>
        <end position="179"/>
    </location>
</feature>
<accession>B6K704</accession>
<feature type="transmembrane region" description="Helical" evidence="10">
    <location>
        <begin position="513"/>
        <end position="531"/>
    </location>
</feature>
<feature type="transmembrane region" description="Helical" evidence="10">
    <location>
        <begin position="442"/>
        <end position="467"/>
    </location>
</feature>
<dbReference type="FunFam" id="1.20.1250.20:FF:000073">
    <property type="entry name" value="MFS myo-inositol transporter, putative"/>
    <property type="match status" value="1"/>
</dbReference>
<evidence type="ECO:0000313" key="12">
    <source>
        <dbReference type="EMBL" id="EEB09308.1"/>
    </source>
</evidence>
<evidence type="ECO:0000259" key="11">
    <source>
        <dbReference type="PROSITE" id="PS50850"/>
    </source>
</evidence>
<dbReference type="InterPro" id="IPR005828">
    <property type="entry name" value="MFS_sugar_transport-like"/>
</dbReference>
<dbReference type="HOGENOM" id="CLU_001265_30_5_1"/>
<dbReference type="SUPFAM" id="SSF103473">
    <property type="entry name" value="MFS general substrate transporter"/>
    <property type="match status" value="1"/>
</dbReference>
<feature type="transmembrane region" description="Helical" evidence="10">
    <location>
        <begin position="185"/>
        <end position="207"/>
    </location>
</feature>
<dbReference type="eggNOG" id="KOG0254">
    <property type="taxonomic scope" value="Eukaryota"/>
</dbReference>
<keyword evidence="6 10" id="KW-0472">Membrane</keyword>
<dbReference type="GO" id="GO:0016020">
    <property type="term" value="C:membrane"/>
    <property type="evidence" value="ECO:0000318"/>
    <property type="project" value="GO_Central"/>
</dbReference>
<comment type="function">
    <text evidence="8">Transporter for myo-inositol.</text>
</comment>
<evidence type="ECO:0000256" key="4">
    <source>
        <dbReference type="ARBA" id="ARBA00022692"/>
    </source>
</evidence>
<dbReference type="VEuPathDB" id="FungiDB:SJAG_04506"/>
<dbReference type="PANTHER" id="PTHR48020">
    <property type="entry name" value="PROTON MYO-INOSITOL COTRANSPORTER"/>
    <property type="match status" value="1"/>
</dbReference>
<dbReference type="GO" id="GO:1904679">
    <property type="term" value="P:myo-inositol import across plasma membrane"/>
    <property type="evidence" value="ECO:0000318"/>
    <property type="project" value="GO_Central"/>
</dbReference>
<dbReference type="PANTHER" id="PTHR48020:SF12">
    <property type="entry name" value="PROTON MYO-INOSITOL COTRANSPORTER"/>
    <property type="match status" value="1"/>
</dbReference>
<dbReference type="Gene3D" id="1.20.1250.20">
    <property type="entry name" value="MFS general substrate transporter like domains"/>
    <property type="match status" value="1"/>
</dbReference>
<dbReference type="GeneID" id="7051864"/>
<feature type="transmembrane region" description="Helical" evidence="10">
    <location>
        <begin position="89"/>
        <end position="118"/>
    </location>
</feature>
<feature type="transmembrane region" description="Helical" evidence="10">
    <location>
        <begin position="133"/>
        <end position="153"/>
    </location>
</feature>
<dbReference type="GO" id="GO:0005366">
    <property type="term" value="F:myo-inositol:proton symporter activity"/>
    <property type="evidence" value="ECO:0000318"/>
    <property type="project" value="GO_Central"/>
</dbReference>
<dbReference type="InterPro" id="IPR003663">
    <property type="entry name" value="Sugar/inositol_transpt"/>
</dbReference>
<dbReference type="RefSeq" id="XP_002175601.1">
    <property type="nucleotide sequence ID" value="XM_002175565.2"/>
</dbReference>
<feature type="domain" description="Major facilitator superfamily (MFS) profile" evidence="11">
    <location>
        <begin position="93"/>
        <end position="535"/>
    </location>
</feature>
<evidence type="ECO:0000313" key="14">
    <source>
        <dbReference type="Proteomes" id="UP000001744"/>
    </source>
</evidence>
<dbReference type="PROSITE" id="PS00216">
    <property type="entry name" value="SUGAR_TRANSPORT_1"/>
    <property type="match status" value="2"/>
</dbReference>
<keyword evidence="5 10" id="KW-1133">Transmembrane helix</keyword>
<dbReference type="InterPro" id="IPR005829">
    <property type="entry name" value="Sugar_transporter_CS"/>
</dbReference>